<feature type="compositionally biased region" description="Low complexity" evidence="1">
    <location>
        <begin position="67"/>
        <end position="76"/>
    </location>
</feature>
<organism evidence="2 3">
    <name type="scientific">Favolaschia claudopus</name>
    <dbReference type="NCBI Taxonomy" id="2862362"/>
    <lineage>
        <taxon>Eukaryota</taxon>
        <taxon>Fungi</taxon>
        <taxon>Dikarya</taxon>
        <taxon>Basidiomycota</taxon>
        <taxon>Agaricomycotina</taxon>
        <taxon>Agaricomycetes</taxon>
        <taxon>Agaricomycetidae</taxon>
        <taxon>Agaricales</taxon>
        <taxon>Marasmiineae</taxon>
        <taxon>Mycenaceae</taxon>
        <taxon>Favolaschia</taxon>
    </lineage>
</organism>
<reference evidence="2 3" key="1">
    <citation type="journal article" date="2024" name="J Genomics">
        <title>Draft genome sequencing and assembly of Favolaschia claudopus CIRM-BRFM 2984 isolated from oak limbs.</title>
        <authorList>
            <person name="Navarro D."/>
            <person name="Drula E."/>
            <person name="Chaduli D."/>
            <person name="Cazenave R."/>
            <person name="Ahrendt S."/>
            <person name="Wang J."/>
            <person name="Lipzen A."/>
            <person name="Daum C."/>
            <person name="Barry K."/>
            <person name="Grigoriev I.V."/>
            <person name="Favel A."/>
            <person name="Rosso M.N."/>
            <person name="Martin F."/>
        </authorList>
    </citation>
    <scope>NUCLEOTIDE SEQUENCE [LARGE SCALE GENOMIC DNA]</scope>
    <source>
        <strain evidence="2 3">CIRM-BRFM 2984</strain>
    </source>
</reference>
<feature type="region of interest" description="Disordered" evidence="1">
    <location>
        <begin position="707"/>
        <end position="726"/>
    </location>
</feature>
<feature type="region of interest" description="Disordered" evidence="1">
    <location>
        <begin position="47"/>
        <end position="93"/>
    </location>
</feature>
<evidence type="ECO:0000256" key="1">
    <source>
        <dbReference type="SAM" id="MobiDB-lite"/>
    </source>
</evidence>
<accession>A0AAV9ZFS0</accession>
<dbReference type="Pfam" id="PF18759">
    <property type="entry name" value="Plavaka"/>
    <property type="match status" value="1"/>
</dbReference>
<sequence>MSPPRCPYWPKQVKTQHGVNLHVAKSERCHKKWAEKLAAHTFTVGRQELRARSPSPVFLSDDDDDSMGVGDDFVPQPREETPPPPEPIPHPRRVTVEEVPDEGDSDPQNFHRYIEPYHDEESGRPMPGRPLREGETIFQRMRARQDADGVTRYFPFRDDEEWDLARWLSKNVSQTATEEYLSLPINKKANLSFHNNRAFLKKIDQLPTGPDWTCKIVTAAGNRVDENDELMSEDLELWIRDPVECIKELMGNPAFRDHMAYAPERVYSSSDGNEETRIIDEMWTAEWWWKIQKLLPPGACVTGVILSSDKTKLSQFSGDKTAWPVYLTIGNISKDIRRQPSAHATVLIGYLPVSKLTCFTDDTRSLAGYRLFHHCMSILLEPLIAAGKNGVEMVCADGFIRRVFPILAAYVADHPEQHTAKFECLVACCRENRCPRCLVARDDRGDNLVNTIWRDHATTLDILEDHQNRQPTDAFEDDGLRAVYKPFWATLPHSNIFAAITPDILHQLHKGVFKDHLVSWCTKLVGEKELDARFQAMNAFAGLRQFKRGISAVSQWTGREHKEMQRVFVGVLAGAVSNKVLTVVKALIDFIYYAQLQSHTIRTLRALQSSLDTFHAHKQVFVELKIREHFNIPKIHSLQHYVDSIYFLGTADGYNTESPERLHIDFAKKAYRASNRRDYTEQMALWLQRQEAIALRISYLKWRVDEEAPPPPPADSDSDSDDDDVDNVVVKLPPTKLPVTSYKIAKSPAVENVPVAQLVNSHGATSFIPALTTFLKLHFKPSPIQPSLHDRFDIFNQISVFIPPNRYISNNTRSSRIRALPAVPPKARSSGSPAIFDTALVIEDPTQYVPSSGLTGLRPAQVRVIFKLPPQFGTYPHPLAYIEWFTPLNNPDPVTGMYTTHRSTRSRVRNAAVVSVEHIVRACHLMGKCGKEIDRKWTPFNVLDEAKFFHVNPYIHIDTFTRQNLA</sequence>
<dbReference type="EMBL" id="JAWWNJ010000153">
    <property type="protein sequence ID" value="KAK6981113.1"/>
    <property type="molecule type" value="Genomic_DNA"/>
</dbReference>
<name>A0AAV9ZFS0_9AGAR</name>
<gene>
    <name evidence="2" type="ORF">R3P38DRAFT_2746060</name>
</gene>
<proteinExistence type="predicted"/>
<dbReference type="Proteomes" id="UP001362999">
    <property type="component" value="Unassembled WGS sequence"/>
</dbReference>
<evidence type="ECO:0000313" key="2">
    <source>
        <dbReference type="EMBL" id="KAK6981113.1"/>
    </source>
</evidence>
<dbReference type="AlphaFoldDB" id="A0AAV9ZFS0"/>
<keyword evidence="3" id="KW-1185">Reference proteome</keyword>
<feature type="compositionally biased region" description="Acidic residues" evidence="1">
    <location>
        <begin position="716"/>
        <end position="726"/>
    </location>
</feature>
<comment type="caution">
    <text evidence="2">The sequence shown here is derived from an EMBL/GenBank/DDBJ whole genome shotgun (WGS) entry which is preliminary data.</text>
</comment>
<evidence type="ECO:0000313" key="3">
    <source>
        <dbReference type="Proteomes" id="UP001362999"/>
    </source>
</evidence>
<protein>
    <submittedName>
        <fullName evidence="2">Uncharacterized protein</fullName>
    </submittedName>
</protein>
<dbReference type="InterPro" id="IPR041078">
    <property type="entry name" value="Plavaka"/>
</dbReference>